<dbReference type="Gene3D" id="3.30.1540.10">
    <property type="entry name" value="formyl-coa transferase, domain 3"/>
    <property type="match status" value="1"/>
</dbReference>
<dbReference type="AlphaFoldDB" id="A0AAU7UU77"/>
<sequence length="362" mass="38213">MPDQVTDAVYGPLAGIRVLELAGLGPAPHAALMLADLGADVVRIQRPGPSGALDPDPTLRGRRIVTANLKEPEDLERVRALACKADILVEGFRPGVAERLGLGPDTFTIANPGLIYGRMTGWGQDGPWANRPGHDINFIAATGVLNAIGPADRGPLPPLNLVGDFGGGSMFLITGLLAALVERARSGRGQVVDAAMLDGTLTLAHSVWAMRAAGDWTDDRGANVLDGGAPYYDCYRTSDGGYMAVGAIEPQFYQALLTGLGLDDTVADRDDPSQWPHLRAQFADAFATHTRAEWESIFDGLDACVTPVLAFGEVAGHPQVSHRQALEHRDGVLQPAAAPRLSRTPTRPGAAAIGVSDIESVW</sequence>
<dbReference type="InterPro" id="IPR023606">
    <property type="entry name" value="CoA-Trfase_III_dom_1_sf"/>
</dbReference>
<dbReference type="PANTHER" id="PTHR48228">
    <property type="entry name" value="SUCCINYL-COA--D-CITRAMALATE COA-TRANSFERASE"/>
    <property type="match status" value="1"/>
</dbReference>
<evidence type="ECO:0000313" key="3">
    <source>
        <dbReference type="EMBL" id="XBW03479.1"/>
    </source>
</evidence>
<organism evidence="3">
    <name type="scientific">Rhodococcus sp. D-6</name>
    <dbReference type="NCBI Taxonomy" id="1387842"/>
    <lineage>
        <taxon>Bacteria</taxon>
        <taxon>Bacillati</taxon>
        <taxon>Actinomycetota</taxon>
        <taxon>Actinomycetes</taxon>
        <taxon>Mycobacteriales</taxon>
        <taxon>Nocardiaceae</taxon>
        <taxon>Rhodococcus</taxon>
    </lineage>
</organism>
<dbReference type="InterPro" id="IPR003673">
    <property type="entry name" value="CoA-Trfase_fam_III"/>
</dbReference>
<name>A0AAU7UU77_9NOCA</name>
<dbReference type="SUPFAM" id="SSF89796">
    <property type="entry name" value="CoA-transferase family III (CaiB/BaiF)"/>
    <property type="match status" value="1"/>
</dbReference>
<dbReference type="EMBL" id="CP132970">
    <property type="protein sequence ID" value="XBW03479.1"/>
    <property type="molecule type" value="Genomic_DNA"/>
</dbReference>
<evidence type="ECO:0000256" key="1">
    <source>
        <dbReference type="ARBA" id="ARBA00008383"/>
    </source>
</evidence>
<dbReference type="RefSeq" id="WP_350246592.1">
    <property type="nucleotide sequence ID" value="NZ_CP132970.1"/>
</dbReference>
<protein>
    <submittedName>
        <fullName evidence="3">CaiB/BaiF CoA-transferase family protein</fullName>
    </submittedName>
</protein>
<dbReference type="Gene3D" id="3.40.50.10540">
    <property type="entry name" value="Crotonobetainyl-coa:carnitine coa-transferase, domain 1"/>
    <property type="match status" value="1"/>
</dbReference>
<dbReference type="InterPro" id="IPR044855">
    <property type="entry name" value="CoA-Trfase_III_dom3_sf"/>
</dbReference>
<reference evidence="3" key="1">
    <citation type="submission" date="2023-08" db="EMBL/GenBank/DDBJ databases">
        <title>The novel hydrolase IpcH responsible for the initial isoprocarb degradation step in Rhodococcus sp. D-6.</title>
        <authorList>
            <person name="Zhu Q."/>
        </authorList>
    </citation>
    <scope>NUCLEOTIDE SEQUENCE</scope>
    <source>
        <strain evidence="3">D-6</strain>
    </source>
</reference>
<keyword evidence="2" id="KW-0413">Isomerase</keyword>
<gene>
    <name evidence="3" type="ORF">RBB84_19665</name>
</gene>
<proteinExistence type="inferred from homology"/>
<dbReference type="FunFam" id="3.30.1540.10:FF:000004">
    <property type="entry name" value="Probable alpha-methylacyl-CoA racemase mcr"/>
    <property type="match status" value="1"/>
</dbReference>
<dbReference type="PANTHER" id="PTHR48228:SF5">
    <property type="entry name" value="ALPHA-METHYLACYL-COA RACEMASE"/>
    <property type="match status" value="1"/>
</dbReference>
<evidence type="ECO:0000256" key="2">
    <source>
        <dbReference type="ARBA" id="ARBA00023235"/>
    </source>
</evidence>
<dbReference type="InterPro" id="IPR050509">
    <property type="entry name" value="CoA-transferase_III"/>
</dbReference>
<dbReference type="KEGG" id="rhox:RBB84_19665"/>
<dbReference type="Pfam" id="PF02515">
    <property type="entry name" value="CoA_transf_3"/>
    <property type="match status" value="1"/>
</dbReference>
<accession>A0AAU7UU77</accession>
<dbReference type="GO" id="GO:0016853">
    <property type="term" value="F:isomerase activity"/>
    <property type="evidence" value="ECO:0007669"/>
    <property type="project" value="UniProtKB-KW"/>
</dbReference>
<comment type="similarity">
    <text evidence="1">Belongs to the CoA-transferase III family.</text>
</comment>